<name>A0A9P4J4R1_9PEZI</name>
<dbReference type="PANTHER" id="PTHR15608:SF0">
    <property type="entry name" value="HIV TAT-SPECIFIC FACTOR 1"/>
    <property type="match status" value="1"/>
</dbReference>
<evidence type="ECO:0000259" key="3">
    <source>
        <dbReference type="PROSITE" id="PS50102"/>
    </source>
</evidence>
<dbReference type="SMART" id="SM00360">
    <property type="entry name" value="RRM"/>
    <property type="match status" value="2"/>
</dbReference>
<protein>
    <recommendedName>
        <fullName evidence="3">RRM domain-containing protein</fullName>
    </recommendedName>
</protein>
<sequence length="292" mass="33466">MPKKEFVNTSIYITGLPLDATFTEVHDFFKKFGLIQENIDSETPRIKMYTDENGTFKGEALVTYFRPESVTQAINLADESDFRGFGSGNMRITEADSSYKKVKEYEAVDGGDTKKVQKRRKDVEKIKRATEKMNAKLADWSDDDEYEKPAEKGKPNKFANSVIVRNMFTGDILEEEKEAREQAIANGETPEPSILIDIVDDIKDMAKEQQWGNIKTIDVFDLEPDGVIIITFTNPVDAEKGLRNLDGRFYDQRQLSAEIQTKRARFRKTKEDESDEERRLQQYGEELTKGLA</sequence>
<dbReference type="InterPro" id="IPR034393">
    <property type="entry name" value="TatSF1-like"/>
</dbReference>
<comment type="caution">
    <text evidence="4">The sequence shown here is derived from an EMBL/GenBank/DDBJ whole genome shotgun (WGS) entry which is preliminary data.</text>
</comment>
<dbReference type="EMBL" id="ML996083">
    <property type="protein sequence ID" value="KAF2154581.1"/>
    <property type="molecule type" value="Genomic_DNA"/>
</dbReference>
<evidence type="ECO:0000256" key="2">
    <source>
        <dbReference type="SAM" id="MobiDB-lite"/>
    </source>
</evidence>
<reference evidence="4" key="1">
    <citation type="journal article" date="2020" name="Stud. Mycol.">
        <title>101 Dothideomycetes genomes: a test case for predicting lifestyles and emergence of pathogens.</title>
        <authorList>
            <person name="Haridas S."/>
            <person name="Albert R."/>
            <person name="Binder M."/>
            <person name="Bloem J."/>
            <person name="Labutti K."/>
            <person name="Salamov A."/>
            <person name="Andreopoulos B."/>
            <person name="Baker S."/>
            <person name="Barry K."/>
            <person name="Bills G."/>
            <person name="Bluhm B."/>
            <person name="Cannon C."/>
            <person name="Castanera R."/>
            <person name="Culley D."/>
            <person name="Daum C."/>
            <person name="Ezra D."/>
            <person name="Gonzalez J."/>
            <person name="Henrissat B."/>
            <person name="Kuo A."/>
            <person name="Liang C."/>
            <person name="Lipzen A."/>
            <person name="Lutzoni F."/>
            <person name="Magnuson J."/>
            <person name="Mondo S."/>
            <person name="Nolan M."/>
            <person name="Ohm R."/>
            <person name="Pangilinan J."/>
            <person name="Park H.-J."/>
            <person name="Ramirez L."/>
            <person name="Alfaro M."/>
            <person name="Sun H."/>
            <person name="Tritt A."/>
            <person name="Yoshinaga Y."/>
            <person name="Zwiers L.-H."/>
            <person name="Turgeon B."/>
            <person name="Goodwin S."/>
            <person name="Spatafora J."/>
            <person name="Crous P."/>
            <person name="Grigoriev I."/>
        </authorList>
    </citation>
    <scope>NUCLEOTIDE SEQUENCE</scope>
    <source>
        <strain evidence="4">CBS 260.36</strain>
    </source>
</reference>
<dbReference type="PROSITE" id="PS50102">
    <property type="entry name" value="RRM"/>
    <property type="match status" value="1"/>
</dbReference>
<keyword evidence="5" id="KW-1185">Reference proteome</keyword>
<feature type="region of interest" description="Disordered" evidence="2">
    <location>
        <begin position="264"/>
        <end position="292"/>
    </location>
</feature>
<dbReference type="InterPro" id="IPR000504">
    <property type="entry name" value="RRM_dom"/>
</dbReference>
<dbReference type="PANTHER" id="PTHR15608">
    <property type="entry name" value="SPLICING FACTOR U2AF-ASSOCIATED PROTEIN 2"/>
    <property type="match status" value="1"/>
</dbReference>
<dbReference type="Pfam" id="PF00076">
    <property type="entry name" value="RRM_1"/>
    <property type="match status" value="2"/>
</dbReference>
<dbReference type="SUPFAM" id="SSF54928">
    <property type="entry name" value="RNA-binding domain, RBD"/>
    <property type="match status" value="2"/>
</dbReference>
<dbReference type="Proteomes" id="UP000799439">
    <property type="component" value="Unassembled WGS sequence"/>
</dbReference>
<keyword evidence="1" id="KW-0694">RNA-binding</keyword>
<evidence type="ECO:0000313" key="5">
    <source>
        <dbReference type="Proteomes" id="UP000799439"/>
    </source>
</evidence>
<evidence type="ECO:0000313" key="4">
    <source>
        <dbReference type="EMBL" id="KAF2154581.1"/>
    </source>
</evidence>
<dbReference type="AlphaFoldDB" id="A0A9P4J4R1"/>
<evidence type="ECO:0000256" key="1">
    <source>
        <dbReference type="PROSITE-ProRule" id="PRU00176"/>
    </source>
</evidence>
<dbReference type="GO" id="GO:0005686">
    <property type="term" value="C:U2 snRNP"/>
    <property type="evidence" value="ECO:0007669"/>
    <property type="project" value="TreeGrafter"/>
</dbReference>
<dbReference type="GO" id="GO:0005684">
    <property type="term" value="C:U2-type spliceosomal complex"/>
    <property type="evidence" value="ECO:0007669"/>
    <property type="project" value="TreeGrafter"/>
</dbReference>
<dbReference type="InterPro" id="IPR035979">
    <property type="entry name" value="RBD_domain_sf"/>
</dbReference>
<dbReference type="Gene3D" id="3.30.70.330">
    <property type="match status" value="2"/>
</dbReference>
<accession>A0A9P4J4R1</accession>
<dbReference type="InterPro" id="IPR012677">
    <property type="entry name" value="Nucleotide-bd_a/b_plait_sf"/>
</dbReference>
<dbReference type="GO" id="GO:0003723">
    <property type="term" value="F:RNA binding"/>
    <property type="evidence" value="ECO:0007669"/>
    <property type="project" value="UniProtKB-UniRule"/>
</dbReference>
<feature type="domain" description="RRM" evidence="3">
    <location>
        <begin position="9"/>
        <end position="97"/>
    </location>
</feature>
<organism evidence="4 5">
    <name type="scientific">Myriangium duriaei CBS 260.36</name>
    <dbReference type="NCBI Taxonomy" id="1168546"/>
    <lineage>
        <taxon>Eukaryota</taxon>
        <taxon>Fungi</taxon>
        <taxon>Dikarya</taxon>
        <taxon>Ascomycota</taxon>
        <taxon>Pezizomycotina</taxon>
        <taxon>Dothideomycetes</taxon>
        <taxon>Dothideomycetidae</taxon>
        <taxon>Myriangiales</taxon>
        <taxon>Myriangiaceae</taxon>
        <taxon>Myriangium</taxon>
    </lineage>
</organism>
<proteinExistence type="predicted"/>
<dbReference type="OrthoDB" id="10258585at2759"/>
<gene>
    <name evidence="4" type="ORF">K461DRAFT_221899</name>
</gene>